<protein>
    <submittedName>
        <fullName evidence="2">Uncharacterized protein</fullName>
    </submittedName>
</protein>
<evidence type="ECO:0000256" key="1">
    <source>
        <dbReference type="SAM" id="Phobius"/>
    </source>
</evidence>
<keyword evidence="1" id="KW-0812">Transmembrane</keyword>
<feature type="transmembrane region" description="Helical" evidence="1">
    <location>
        <begin position="6"/>
        <end position="27"/>
    </location>
</feature>
<proteinExistence type="predicted"/>
<evidence type="ECO:0000313" key="2">
    <source>
        <dbReference type="EMBL" id="RPA77967.1"/>
    </source>
</evidence>
<dbReference type="Proteomes" id="UP000275078">
    <property type="component" value="Unassembled WGS sequence"/>
</dbReference>
<dbReference type="EMBL" id="ML119718">
    <property type="protein sequence ID" value="RPA77967.1"/>
    <property type="molecule type" value="Genomic_DNA"/>
</dbReference>
<sequence>MLFTAGYIAGVHVIGSYLPLMLLFILVHGMDLCWYSTCSFFGFFSLVSPISSWCFLLYLYKPFVIDSFGLLRCNYVVHAPGHSRSISIWQYLSMITV</sequence>
<accession>A0A3N4HXR8</accession>
<organism evidence="2 3">
    <name type="scientific">Ascobolus immersus RN42</name>
    <dbReference type="NCBI Taxonomy" id="1160509"/>
    <lineage>
        <taxon>Eukaryota</taxon>
        <taxon>Fungi</taxon>
        <taxon>Dikarya</taxon>
        <taxon>Ascomycota</taxon>
        <taxon>Pezizomycotina</taxon>
        <taxon>Pezizomycetes</taxon>
        <taxon>Pezizales</taxon>
        <taxon>Ascobolaceae</taxon>
        <taxon>Ascobolus</taxon>
    </lineage>
</organism>
<feature type="transmembrane region" description="Helical" evidence="1">
    <location>
        <begin position="39"/>
        <end position="60"/>
    </location>
</feature>
<name>A0A3N4HXR8_ASCIM</name>
<reference evidence="2 3" key="1">
    <citation type="journal article" date="2018" name="Nat. Ecol. Evol.">
        <title>Pezizomycetes genomes reveal the molecular basis of ectomycorrhizal truffle lifestyle.</title>
        <authorList>
            <person name="Murat C."/>
            <person name="Payen T."/>
            <person name="Noel B."/>
            <person name="Kuo A."/>
            <person name="Morin E."/>
            <person name="Chen J."/>
            <person name="Kohler A."/>
            <person name="Krizsan K."/>
            <person name="Balestrini R."/>
            <person name="Da Silva C."/>
            <person name="Montanini B."/>
            <person name="Hainaut M."/>
            <person name="Levati E."/>
            <person name="Barry K.W."/>
            <person name="Belfiori B."/>
            <person name="Cichocki N."/>
            <person name="Clum A."/>
            <person name="Dockter R.B."/>
            <person name="Fauchery L."/>
            <person name="Guy J."/>
            <person name="Iotti M."/>
            <person name="Le Tacon F."/>
            <person name="Lindquist E.A."/>
            <person name="Lipzen A."/>
            <person name="Malagnac F."/>
            <person name="Mello A."/>
            <person name="Molinier V."/>
            <person name="Miyauchi S."/>
            <person name="Poulain J."/>
            <person name="Riccioni C."/>
            <person name="Rubini A."/>
            <person name="Sitrit Y."/>
            <person name="Splivallo R."/>
            <person name="Traeger S."/>
            <person name="Wang M."/>
            <person name="Zifcakova L."/>
            <person name="Wipf D."/>
            <person name="Zambonelli A."/>
            <person name="Paolocci F."/>
            <person name="Nowrousian M."/>
            <person name="Ottonello S."/>
            <person name="Baldrian P."/>
            <person name="Spatafora J.W."/>
            <person name="Henrissat B."/>
            <person name="Nagy L.G."/>
            <person name="Aury J.M."/>
            <person name="Wincker P."/>
            <person name="Grigoriev I.V."/>
            <person name="Bonfante P."/>
            <person name="Martin F.M."/>
        </authorList>
    </citation>
    <scope>NUCLEOTIDE SEQUENCE [LARGE SCALE GENOMIC DNA]</scope>
    <source>
        <strain evidence="2 3">RN42</strain>
    </source>
</reference>
<keyword evidence="1" id="KW-1133">Transmembrane helix</keyword>
<gene>
    <name evidence="2" type="ORF">BJ508DRAFT_162424</name>
</gene>
<keyword evidence="1" id="KW-0472">Membrane</keyword>
<keyword evidence="3" id="KW-1185">Reference proteome</keyword>
<dbReference type="AlphaFoldDB" id="A0A3N4HXR8"/>
<evidence type="ECO:0000313" key="3">
    <source>
        <dbReference type="Proteomes" id="UP000275078"/>
    </source>
</evidence>